<evidence type="ECO:0000256" key="1">
    <source>
        <dbReference type="SAM" id="MobiDB-lite"/>
    </source>
</evidence>
<dbReference type="EMBL" id="CAJNOR010000761">
    <property type="protein sequence ID" value="CAF1001019.1"/>
    <property type="molecule type" value="Genomic_DNA"/>
</dbReference>
<name>A0A814GTR5_ADIRI</name>
<organism evidence="2 3">
    <name type="scientific">Adineta ricciae</name>
    <name type="common">Rotifer</name>
    <dbReference type="NCBI Taxonomy" id="249248"/>
    <lineage>
        <taxon>Eukaryota</taxon>
        <taxon>Metazoa</taxon>
        <taxon>Spiralia</taxon>
        <taxon>Gnathifera</taxon>
        <taxon>Rotifera</taxon>
        <taxon>Eurotatoria</taxon>
        <taxon>Bdelloidea</taxon>
        <taxon>Adinetida</taxon>
        <taxon>Adinetidae</taxon>
        <taxon>Adineta</taxon>
    </lineage>
</organism>
<reference evidence="2" key="1">
    <citation type="submission" date="2021-02" db="EMBL/GenBank/DDBJ databases">
        <authorList>
            <person name="Nowell W R."/>
        </authorList>
    </citation>
    <scope>NUCLEOTIDE SEQUENCE</scope>
</reference>
<accession>A0A814GTR5</accession>
<protein>
    <submittedName>
        <fullName evidence="2">Uncharacterized protein</fullName>
    </submittedName>
</protein>
<keyword evidence="3" id="KW-1185">Reference proteome</keyword>
<gene>
    <name evidence="2" type="ORF">XAT740_LOCUS13207</name>
</gene>
<feature type="compositionally biased region" description="Gly residues" evidence="1">
    <location>
        <begin position="63"/>
        <end position="75"/>
    </location>
</feature>
<feature type="compositionally biased region" description="Basic and acidic residues" evidence="1">
    <location>
        <begin position="52"/>
        <end position="61"/>
    </location>
</feature>
<proteinExistence type="predicted"/>
<comment type="caution">
    <text evidence="2">The sequence shown here is derived from an EMBL/GenBank/DDBJ whole genome shotgun (WGS) entry which is preliminary data.</text>
</comment>
<feature type="region of interest" description="Disordered" evidence="1">
    <location>
        <begin position="27"/>
        <end position="75"/>
    </location>
</feature>
<evidence type="ECO:0000313" key="2">
    <source>
        <dbReference type="EMBL" id="CAF1001019.1"/>
    </source>
</evidence>
<evidence type="ECO:0000313" key="3">
    <source>
        <dbReference type="Proteomes" id="UP000663828"/>
    </source>
</evidence>
<sequence length="75" mass="7965">MSKYYLKGNFSSSLLIEKTLAKMGNCCGGLLKDSEKRNSHPHGGPPGHQRRGSNDSNERGGGRGHGPGHGPGHKK</sequence>
<dbReference type="AlphaFoldDB" id="A0A814GTR5"/>
<dbReference type="Proteomes" id="UP000663828">
    <property type="component" value="Unassembled WGS sequence"/>
</dbReference>